<organism evidence="9">
    <name type="scientific">Candidatus Kentrum sp. FW</name>
    <dbReference type="NCBI Taxonomy" id="2126338"/>
    <lineage>
        <taxon>Bacteria</taxon>
        <taxon>Pseudomonadati</taxon>
        <taxon>Pseudomonadota</taxon>
        <taxon>Gammaproteobacteria</taxon>
        <taxon>Candidatus Kentrum</taxon>
    </lineage>
</organism>
<dbReference type="CDD" id="cd07723">
    <property type="entry name" value="hydroxyacylglutathione_hydrolase_MBL-fold"/>
    <property type="match status" value="1"/>
</dbReference>
<comment type="similarity">
    <text evidence="3 7">Belongs to the metallo-beta-lactamase superfamily. Glyoxalase II family.</text>
</comment>
<dbReference type="HAMAP" id="MF_01374">
    <property type="entry name" value="Glyoxalase_2"/>
    <property type="match status" value="1"/>
</dbReference>
<accession>A0A450U4C5</accession>
<reference evidence="9" key="1">
    <citation type="submission" date="2019-02" db="EMBL/GenBank/DDBJ databases">
        <authorList>
            <person name="Gruber-Vodicka R. H."/>
            <person name="Seah K. B. B."/>
        </authorList>
    </citation>
    <scope>NUCLEOTIDE SEQUENCE</scope>
    <source>
        <strain evidence="9">BECK_BZ131</strain>
    </source>
</reference>
<dbReference type="InterPro" id="IPR001279">
    <property type="entry name" value="Metallo-B-lactamas"/>
</dbReference>
<evidence type="ECO:0000256" key="3">
    <source>
        <dbReference type="ARBA" id="ARBA00006759"/>
    </source>
</evidence>
<dbReference type="NCBIfam" id="TIGR03413">
    <property type="entry name" value="GSH_gloB"/>
    <property type="match status" value="1"/>
</dbReference>
<dbReference type="InterPro" id="IPR032282">
    <property type="entry name" value="HAGH_C"/>
</dbReference>
<dbReference type="GO" id="GO:0019243">
    <property type="term" value="P:methylglyoxal catabolic process to D-lactate via S-lactoyl-glutathione"/>
    <property type="evidence" value="ECO:0007669"/>
    <property type="project" value="UniProtKB-UniRule"/>
</dbReference>
<gene>
    <name evidence="7" type="primary">gloB</name>
    <name evidence="9" type="ORF">BECKFW1821C_GA0114237_11801</name>
</gene>
<dbReference type="InterPro" id="IPR017782">
    <property type="entry name" value="Hydroxyacylglutathione_Hdrlase"/>
</dbReference>
<evidence type="ECO:0000259" key="8">
    <source>
        <dbReference type="SMART" id="SM00849"/>
    </source>
</evidence>
<keyword evidence="5 7" id="KW-0378">Hydrolase</keyword>
<dbReference type="PANTHER" id="PTHR43705">
    <property type="entry name" value="HYDROXYACYLGLUTATHIONE HYDROLASE"/>
    <property type="match status" value="1"/>
</dbReference>
<evidence type="ECO:0000313" key="9">
    <source>
        <dbReference type="EMBL" id="VFJ78380.1"/>
    </source>
</evidence>
<feature type="binding site" evidence="7">
    <location>
        <position position="135"/>
    </location>
    <ligand>
        <name>Zn(2+)</name>
        <dbReference type="ChEBI" id="CHEBI:29105"/>
        <label>1</label>
    </ligand>
</feature>
<dbReference type="SMART" id="SM00849">
    <property type="entry name" value="Lactamase_B"/>
    <property type="match status" value="1"/>
</dbReference>
<feature type="domain" description="Metallo-beta-lactamase" evidence="8">
    <location>
        <begin position="16"/>
        <end position="173"/>
    </location>
</feature>
<proteinExistence type="inferred from homology"/>
<dbReference type="PIRSF" id="PIRSF005457">
    <property type="entry name" value="Glx"/>
    <property type="match status" value="1"/>
</dbReference>
<comment type="catalytic activity">
    <reaction evidence="1 7">
        <text>an S-(2-hydroxyacyl)glutathione + H2O = a 2-hydroxy carboxylate + glutathione + H(+)</text>
        <dbReference type="Rhea" id="RHEA:21864"/>
        <dbReference type="ChEBI" id="CHEBI:15377"/>
        <dbReference type="ChEBI" id="CHEBI:15378"/>
        <dbReference type="ChEBI" id="CHEBI:57925"/>
        <dbReference type="ChEBI" id="CHEBI:58896"/>
        <dbReference type="ChEBI" id="CHEBI:71261"/>
        <dbReference type="EC" id="3.1.2.6"/>
    </reaction>
</comment>
<dbReference type="AlphaFoldDB" id="A0A450U4C5"/>
<evidence type="ECO:0000256" key="1">
    <source>
        <dbReference type="ARBA" id="ARBA00001623"/>
    </source>
</evidence>
<feature type="binding site" evidence="7">
    <location>
        <position position="59"/>
    </location>
    <ligand>
        <name>Zn(2+)</name>
        <dbReference type="ChEBI" id="CHEBI:29105"/>
        <label>1</label>
    </ligand>
</feature>
<sequence length="263" mass="29023">MRYTMLHITPISSFTDNYIWQIRESEGRFVALVDPGEAVPVLSVLEEGKITPAAILLTHHHGDHVGGVAQIKARYPGIPVFGPARERIPTITHPVGEGEIIGIPDTGLSFRVLDVPGHTRGHVAYYGHGALFCGDTVFSVGCGRLFEGTPVEMHGSLQKIAALPSRTLIYCAHEYTLENIGFAKWVEPKNADLAARERQAFARIDQDLPTVPSTLAEELATNPFLRYEVPEVIRAAEDYAGRKLASPVEVFATIRHWKDSKYD</sequence>
<dbReference type="SUPFAM" id="SSF56281">
    <property type="entry name" value="Metallo-hydrolase/oxidoreductase"/>
    <property type="match status" value="1"/>
</dbReference>
<evidence type="ECO:0000256" key="6">
    <source>
        <dbReference type="ARBA" id="ARBA00022833"/>
    </source>
</evidence>
<feature type="binding site" evidence="7">
    <location>
        <position position="61"/>
    </location>
    <ligand>
        <name>Zn(2+)</name>
        <dbReference type="ChEBI" id="CHEBI:29105"/>
        <label>1</label>
    </ligand>
</feature>
<feature type="binding site" evidence="7">
    <location>
        <position position="173"/>
    </location>
    <ligand>
        <name>Zn(2+)</name>
        <dbReference type="ChEBI" id="CHEBI:29105"/>
        <label>2</label>
    </ligand>
</feature>
<dbReference type="EC" id="3.1.2.6" evidence="7"/>
<comment type="cofactor">
    <cofactor evidence="7">
        <name>Zn(2+)</name>
        <dbReference type="ChEBI" id="CHEBI:29105"/>
    </cofactor>
    <text evidence="7">Binds 2 Zn(2+) ions per subunit.</text>
</comment>
<dbReference type="InterPro" id="IPR035680">
    <property type="entry name" value="Clx_II_MBL"/>
</dbReference>
<comment type="subunit">
    <text evidence="7">Monomer.</text>
</comment>
<keyword evidence="4 7" id="KW-0479">Metal-binding</keyword>
<feature type="binding site" evidence="7">
    <location>
        <position position="135"/>
    </location>
    <ligand>
        <name>Zn(2+)</name>
        <dbReference type="ChEBI" id="CHEBI:29105"/>
        <label>2</label>
    </ligand>
</feature>
<dbReference type="InterPro" id="IPR050110">
    <property type="entry name" value="Glyoxalase_II_hydrolase"/>
</dbReference>
<dbReference type="GO" id="GO:0004416">
    <property type="term" value="F:hydroxyacylglutathione hydrolase activity"/>
    <property type="evidence" value="ECO:0007669"/>
    <property type="project" value="UniProtKB-UniRule"/>
</dbReference>
<dbReference type="InterPro" id="IPR036866">
    <property type="entry name" value="RibonucZ/Hydroxyglut_hydro"/>
</dbReference>
<dbReference type="GO" id="GO:0046872">
    <property type="term" value="F:metal ion binding"/>
    <property type="evidence" value="ECO:0007669"/>
    <property type="project" value="UniProtKB-KW"/>
</dbReference>
<keyword evidence="6 7" id="KW-0862">Zinc</keyword>
<dbReference type="Pfam" id="PF16123">
    <property type="entry name" value="HAGH_C"/>
    <property type="match status" value="1"/>
</dbReference>
<evidence type="ECO:0000256" key="5">
    <source>
        <dbReference type="ARBA" id="ARBA00022801"/>
    </source>
</evidence>
<feature type="binding site" evidence="7">
    <location>
        <position position="63"/>
    </location>
    <ligand>
        <name>Zn(2+)</name>
        <dbReference type="ChEBI" id="CHEBI:29105"/>
        <label>2</label>
    </ligand>
</feature>
<comment type="function">
    <text evidence="7">Thiolesterase that catalyzes the hydrolysis of S-D-lactoyl-glutathione to form glutathione and D-lactic acid.</text>
</comment>
<protein>
    <recommendedName>
        <fullName evidence="7">Hydroxyacylglutathione hydrolase</fullName>
        <ecNumber evidence="7">3.1.2.6</ecNumber>
    </recommendedName>
    <alternativeName>
        <fullName evidence="7">Glyoxalase II</fullName>
        <shortName evidence="7">Glx II</shortName>
    </alternativeName>
</protein>
<comment type="pathway">
    <text evidence="2 7">Secondary metabolite metabolism; methylglyoxal degradation; (R)-lactate from methylglyoxal: step 2/2.</text>
</comment>
<name>A0A450U4C5_9GAMM</name>
<dbReference type="Gene3D" id="3.60.15.10">
    <property type="entry name" value="Ribonuclease Z/Hydroxyacylglutathione hydrolase-like"/>
    <property type="match status" value="1"/>
</dbReference>
<dbReference type="EMBL" id="CAADFE010000180">
    <property type="protein sequence ID" value="VFJ78380.1"/>
    <property type="molecule type" value="Genomic_DNA"/>
</dbReference>
<dbReference type="PANTHER" id="PTHR43705:SF1">
    <property type="entry name" value="HYDROXYACYLGLUTATHIONE HYDROLASE GLOB"/>
    <property type="match status" value="1"/>
</dbReference>
<dbReference type="Pfam" id="PF00753">
    <property type="entry name" value="Lactamase_B"/>
    <property type="match status" value="1"/>
</dbReference>
<evidence type="ECO:0000256" key="7">
    <source>
        <dbReference type="HAMAP-Rule" id="MF_01374"/>
    </source>
</evidence>
<feature type="binding site" evidence="7">
    <location>
        <position position="64"/>
    </location>
    <ligand>
        <name>Zn(2+)</name>
        <dbReference type="ChEBI" id="CHEBI:29105"/>
        <label>2</label>
    </ligand>
</feature>
<dbReference type="UniPathway" id="UPA00619">
    <property type="reaction ID" value="UER00676"/>
</dbReference>
<feature type="binding site" evidence="7">
    <location>
        <position position="118"/>
    </location>
    <ligand>
        <name>Zn(2+)</name>
        <dbReference type="ChEBI" id="CHEBI:29105"/>
        <label>1</label>
    </ligand>
</feature>
<evidence type="ECO:0000256" key="2">
    <source>
        <dbReference type="ARBA" id="ARBA00004963"/>
    </source>
</evidence>
<evidence type="ECO:0000256" key="4">
    <source>
        <dbReference type="ARBA" id="ARBA00022723"/>
    </source>
</evidence>